<comment type="caution">
    <text evidence="2">The sequence shown here is derived from an EMBL/GenBank/DDBJ whole genome shotgun (WGS) entry which is preliminary data.</text>
</comment>
<feature type="region of interest" description="Disordered" evidence="1">
    <location>
        <begin position="46"/>
        <end position="66"/>
    </location>
</feature>
<dbReference type="AlphaFoldDB" id="A0A9J5Z1A8"/>
<proteinExistence type="predicted"/>
<reference evidence="2 3" key="1">
    <citation type="submission" date="2020-09" db="EMBL/GenBank/DDBJ databases">
        <title>De no assembly of potato wild relative species, Solanum commersonii.</title>
        <authorList>
            <person name="Cho K."/>
        </authorList>
    </citation>
    <scope>NUCLEOTIDE SEQUENCE [LARGE SCALE GENOMIC DNA]</scope>
    <source>
        <strain evidence="2">LZ3.2</strain>
        <tissue evidence="2">Leaf</tissue>
    </source>
</reference>
<evidence type="ECO:0000256" key="1">
    <source>
        <dbReference type="SAM" id="MobiDB-lite"/>
    </source>
</evidence>
<dbReference type="EMBL" id="JACXVP010000005">
    <property type="protein sequence ID" value="KAG5606466.1"/>
    <property type="molecule type" value="Genomic_DNA"/>
</dbReference>
<dbReference type="Proteomes" id="UP000824120">
    <property type="component" value="Chromosome 5"/>
</dbReference>
<organism evidence="2 3">
    <name type="scientific">Solanum commersonii</name>
    <name type="common">Commerson's wild potato</name>
    <name type="synonym">Commerson's nightshade</name>
    <dbReference type="NCBI Taxonomy" id="4109"/>
    <lineage>
        <taxon>Eukaryota</taxon>
        <taxon>Viridiplantae</taxon>
        <taxon>Streptophyta</taxon>
        <taxon>Embryophyta</taxon>
        <taxon>Tracheophyta</taxon>
        <taxon>Spermatophyta</taxon>
        <taxon>Magnoliopsida</taxon>
        <taxon>eudicotyledons</taxon>
        <taxon>Gunneridae</taxon>
        <taxon>Pentapetalae</taxon>
        <taxon>asterids</taxon>
        <taxon>lamiids</taxon>
        <taxon>Solanales</taxon>
        <taxon>Solanaceae</taxon>
        <taxon>Solanoideae</taxon>
        <taxon>Solaneae</taxon>
        <taxon>Solanum</taxon>
    </lineage>
</organism>
<sequence length="66" mass="7524">MTELHYRTTLKAKTQLFTQTPQNSTEGLENFTNNLTSSKSMFRTGQITKNTPDHIGDHTNNPRNTN</sequence>
<evidence type="ECO:0000313" key="3">
    <source>
        <dbReference type="Proteomes" id="UP000824120"/>
    </source>
</evidence>
<accession>A0A9J5Z1A8</accession>
<gene>
    <name evidence="2" type="ORF">H5410_027958</name>
</gene>
<keyword evidence="3" id="KW-1185">Reference proteome</keyword>
<name>A0A9J5Z1A8_SOLCO</name>
<protein>
    <submittedName>
        <fullName evidence="2">Uncharacterized protein</fullName>
    </submittedName>
</protein>
<evidence type="ECO:0000313" key="2">
    <source>
        <dbReference type="EMBL" id="KAG5606466.1"/>
    </source>
</evidence>